<evidence type="ECO:0000256" key="2">
    <source>
        <dbReference type="ARBA" id="ARBA00006108"/>
    </source>
</evidence>
<dbReference type="GO" id="GO:1990116">
    <property type="term" value="P:ribosome-associated ubiquitin-dependent protein catabolic process"/>
    <property type="evidence" value="ECO:0007669"/>
    <property type="project" value="TreeGrafter"/>
</dbReference>
<feature type="region of interest" description="Disordered" evidence="12">
    <location>
        <begin position="241"/>
        <end position="264"/>
    </location>
</feature>
<comment type="subcellular location">
    <subcellularLocation>
        <location evidence="1">Membrane</location>
        <topology evidence="1">Single-pass type IV membrane protein</topology>
    </subcellularLocation>
</comment>
<name>A0AB34FUN7_9HYPO</name>
<evidence type="ECO:0000259" key="14">
    <source>
        <dbReference type="PROSITE" id="PS51513"/>
    </source>
</evidence>
<dbReference type="GO" id="GO:0016020">
    <property type="term" value="C:membrane"/>
    <property type="evidence" value="ECO:0007669"/>
    <property type="project" value="UniProtKB-SubCell"/>
</dbReference>
<dbReference type="SUPFAM" id="SSF58038">
    <property type="entry name" value="SNARE fusion complex"/>
    <property type="match status" value="1"/>
</dbReference>
<dbReference type="CDD" id="cd01736">
    <property type="entry name" value="LSm14_N"/>
    <property type="match status" value="1"/>
</dbReference>
<dbReference type="Pfam" id="PF09532">
    <property type="entry name" value="FDF"/>
    <property type="match status" value="1"/>
</dbReference>
<dbReference type="GO" id="GO:1990112">
    <property type="term" value="C:RQC complex"/>
    <property type="evidence" value="ECO:0007669"/>
    <property type="project" value="TreeGrafter"/>
</dbReference>
<dbReference type="FunFam" id="1.20.58.400:FF:000002">
    <property type="entry name" value="Vesicle transport v-SNARE protein"/>
    <property type="match status" value="1"/>
</dbReference>
<feature type="domain" description="DFDF" evidence="13">
    <location>
        <begin position="499"/>
        <end position="535"/>
    </location>
</feature>
<dbReference type="GO" id="GO:0072344">
    <property type="term" value="P:rescue of stalled ribosome"/>
    <property type="evidence" value="ECO:0007669"/>
    <property type="project" value="TreeGrafter"/>
</dbReference>
<feature type="short sequence motif" description="TFG box" evidence="10">
    <location>
        <begin position="585"/>
        <end position="605"/>
    </location>
</feature>
<organism evidence="17 18">
    <name type="scientific">Purpureocillium lavendulum</name>
    <dbReference type="NCBI Taxonomy" id="1247861"/>
    <lineage>
        <taxon>Eukaryota</taxon>
        <taxon>Fungi</taxon>
        <taxon>Dikarya</taxon>
        <taxon>Ascomycota</taxon>
        <taxon>Pezizomycotina</taxon>
        <taxon>Sordariomycetes</taxon>
        <taxon>Hypocreomycetidae</taxon>
        <taxon>Hypocreales</taxon>
        <taxon>Ophiocordycipitaceae</taxon>
        <taxon>Purpureocillium</taxon>
    </lineage>
</organism>
<keyword evidence="6" id="KW-1133">Transmembrane helix</keyword>
<feature type="domain" description="FFD box profile" evidence="14">
    <location>
        <begin position="557"/>
        <end position="573"/>
    </location>
</feature>
<dbReference type="InterPro" id="IPR007705">
    <property type="entry name" value="Vesicle_trsprt_v-SNARE_N"/>
</dbReference>
<keyword evidence="8" id="KW-0472">Membrane</keyword>
<reference evidence="17" key="1">
    <citation type="submission" date="2023-01" db="EMBL/GenBank/DDBJ databases">
        <title>The growth and conidiation of Purpureocillium lavendulum are regulated by nitrogen source and histone H3K14 acetylation.</title>
        <authorList>
            <person name="Tang P."/>
            <person name="Han J."/>
            <person name="Zhang C."/>
            <person name="Tang P."/>
            <person name="Qi F."/>
            <person name="Zhang K."/>
            <person name="Liang L."/>
        </authorList>
    </citation>
    <scope>NUCLEOTIDE SEQUENCE</scope>
    <source>
        <strain evidence="17">YMF1.00683</strain>
    </source>
</reference>
<feature type="region of interest" description="Disordered" evidence="12">
    <location>
        <begin position="289"/>
        <end position="439"/>
    </location>
</feature>
<dbReference type="Pfam" id="PF12352">
    <property type="entry name" value="V-SNARE_C"/>
    <property type="match status" value="1"/>
</dbReference>
<dbReference type="PROSITE" id="PS51513">
    <property type="entry name" value="FFD"/>
    <property type="match status" value="1"/>
</dbReference>
<feature type="region of interest" description="Disordered" evidence="12">
    <location>
        <begin position="1320"/>
        <end position="1372"/>
    </location>
</feature>
<dbReference type="PANTHER" id="PTHR22684">
    <property type="entry name" value="NULP1-RELATED"/>
    <property type="match status" value="1"/>
</dbReference>
<dbReference type="InterPro" id="IPR006994">
    <property type="entry name" value="TCF25/Rqc1"/>
</dbReference>
<evidence type="ECO:0000256" key="1">
    <source>
        <dbReference type="ARBA" id="ARBA00004211"/>
    </source>
</evidence>
<proteinExistence type="inferred from homology"/>
<feature type="compositionally biased region" description="Acidic residues" evidence="12">
    <location>
        <begin position="1326"/>
        <end position="1338"/>
    </location>
</feature>
<evidence type="ECO:0000256" key="3">
    <source>
        <dbReference type="ARBA" id="ARBA00022448"/>
    </source>
</evidence>
<dbReference type="InterPro" id="IPR010920">
    <property type="entry name" value="LSM_dom_sf"/>
</dbReference>
<evidence type="ECO:0000259" key="16">
    <source>
        <dbReference type="PROSITE" id="PS52002"/>
    </source>
</evidence>
<comment type="similarity">
    <text evidence="2">Belongs to the VTI1 family.</text>
</comment>
<dbReference type="PROSITE" id="PS52002">
    <property type="entry name" value="SM"/>
    <property type="match status" value="1"/>
</dbReference>
<dbReference type="Gene3D" id="1.20.5.110">
    <property type="match status" value="1"/>
</dbReference>
<feature type="region of interest" description="Disordered" evidence="12">
    <location>
        <begin position="1251"/>
        <end position="1283"/>
    </location>
</feature>
<dbReference type="InterPro" id="IPR025609">
    <property type="entry name" value="Lsm14-like_N"/>
</dbReference>
<feature type="compositionally biased region" description="Acidic residues" evidence="12">
    <location>
        <begin position="541"/>
        <end position="550"/>
    </location>
</feature>
<dbReference type="SMART" id="SM00397">
    <property type="entry name" value="t_SNARE"/>
    <property type="match status" value="1"/>
</dbReference>
<dbReference type="GO" id="GO:0016192">
    <property type="term" value="P:vesicle-mediated transport"/>
    <property type="evidence" value="ECO:0007669"/>
    <property type="project" value="InterPro"/>
</dbReference>
<feature type="compositionally biased region" description="Polar residues" evidence="12">
    <location>
        <begin position="766"/>
        <end position="784"/>
    </location>
</feature>
<sequence>MANPLDTDAGSELFGSYEAELKLVQADLAQKLDQIPELSGEPRKGAISQAERALEEADELLGQMRLEKQNIPTSSRAKVNQRFRNYEADVDASRRKLTSLSSDRSALFGSRYTDEPAGASDIHLEQRQQLLSGTDRLDRSTQRLKASQALANETEAIGADTLSNLHGQREMIQHTHDTLLNSEGYVDRSVKTLRGMAPCCVLDVAFTAQMSEFLGSRISLISKSDIRYVGTLHEINSDESTVSLENVRSFGTEGRRGRPEEEISPSDQVYEYIVFRGSDVKDLRIEEHPSIKENKAPPAMPDDPAIVGRQGPPSGPAQEQKGGPQGADRSKPSGQQGQAVPATEPKSLAQAARQPANAPSPPVESKPSVAEVKAAAKTLNANGATAGAEANKPVPAGPRNNRVNPVLPLSGTAAKPFQLPNAGKTAPTTVKTTVSGGQNSVEDATSAARAAVAVAMAQLGSVGGNAMDNLTNKVNEMRVNAGRGAPASHPRPRGRGGRQGAQKVDVPDSDFDFAQANAKFNKQDVAKEAIAGSPLEHPTEPEVDTPETELADGSVPVAYNKSRSFFDNISSEAKDRADNGGQKPGGREWRGEEQRKNMETFGQGSVDGGYRNYRGRSFGLVHKMSSRQLRRLQQQRELERAKEIEARQGEEEEDSDQDESVGPAPPSKARPNLFAALGGEDEDRDDEAADEADEDDGKHEEQQVVVEAQPQPSSKKSKKKKKKKKAKSADAPLDPVEAGSDGRGAADDGEDEIDKAMKDLGLATGASKTASTPDTPGSRGNSSRLNELLGINTYHLRPVNEMRNLFGRDVIESANAEEQQQEAAARRRTRGPANRQLDLETFLRGPPGAPKLPEVSLRRNIFVQGREHWPRSSAGGLTMRQVGKANDGSSTEYTYVHEREYDDMQALFFAYVQIGDPMRMVHLLSRAPYHVSTLLQVSSVAKQDQNMALAGELCERALFTFGRVTTSAFRQDVEHGRARLDFRRPENRQFWLAGYHFLKSLVRKGTYRTALEWAKLLYAMDPQDPYAMKHFIHFLAIRAYESRWLIDFLAQQSDTDAEGGLQYIRQTLVLAKLQVGDVEGARQDLARGIQEVPWLYCSLFQDLGLDAPPSIWGISADSSARSFWIKLYIYQTKDLWNNAQATALLQDVAKSLSPVDTSTLPQDDPPPGLGPTRLAYLEGQTSLITVAPRELLDSQPNYEFDPLPPPEQDNIFTGEGTRLPWRDDQTRRQAHHGRDAELLARVQDMLAAHEAQAAAGAGNPGGNALPGQAHVGGDDEDEDDEEMRALREADDEELRRDIQAHMGRGGEPGILATLLQMLGVGRGGGGEEEEAAVDDDRGDGESAPSREQQQSQSQPDPDDLPGAWPTDDRSDG</sequence>
<evidence type="ECO:0000313" key="18">
    <source>
        <dbReference type="Proteomes" id="UP001163105"/>
    </source>
</evidence>
<evidence type="ECO:0000256" key="9">
    <source>
        <dbReference type="PROSITE-ProRule" id="PRU00846"/>
    </source>
</evidence>
<feature type="compositionally biased region" description="Acidic residues" evidence="12">
    <location>
        <begin position="650"/>
        <end position="659"/>
    </location>
</feature>
<feature type="compositionally biased region" description="Low complexity" evidence="12">
    <location>
        <begin position="1251"/>
        <end position="1269"/>
    </location>
</feature>
<feature type="domain" description="TFG box profile" evidence="15">
    <location>
        <begin position="585"/>
        <end position="605"/>
    </location>
</feature>
<keyword evidence="4" id="KW-0812">Transmembrane</keyword>
<evidence type="ECO:0000256" key="10">
    <source>
        <dbReference type="PROSITE-ProRule" id="PRU00869"/>
    </source>
</evidence>
<feature type="domain" description="Sm" evidence="16">
    <location>
        <begin position="205"/>
        <end position="289"/>
    </location>
</feature>
<accession>A0AB34FUN7</accession>
<feature type="region of interest" description="Disordered" evidence="12">
    <location>
        <begin position="477"/>
        <end position="506"/>
    </location>
</feature>
<comment type="caution">
    <text evidence="17">The sequence shown here is derived from an EMBL/GenBank/DDBJ whole genome shotgun (WGS) entry which is preliminary data.</text>
</comment>
<feature type="compositionally biased region" description="Polar residues" evidence="12">
    <location>
        <begin position="426"/>
        <end position="439"/>
    </location>
</feature>
<evidence type="ECO:0000256" key="5">
    <source>
        <dbReference type="ARBA" id="ARBA00022927"/>
    </source>
</evidence>
<dbReference type="InterPro" id="IPR025768">
    <property type="entry name" value="TFG_box"/>
</dbReference>
<feature type="region of interest" description="Disordered" evidence="12">
    <location>
        <begin position="527"/>
        <end position="749"/>
    </location>
</feature>
<dbReference type="InterPro" id="IPR025762">
    <property type="entry name" value="DFDF"/>
</dbReference>
<evidence type="ECO:0000256" key="8">
    <source>
        <dbReference type="ARBA" id="ARBA00023136"/>
    </source>
</evidence>
<keyword evidence="18" id="KW-1185">Reference proteome</keyword>
<dbReference type="FunFam" id="1.20.5.110:FF:000002">
    <property type="entry name" value="Vesicle transport through interaction with t-SNAREsB"/>
    <property type="match status" value="1"/>
</dbReference>
<feature type="coiled-coil region" evidence="11">
    <location>
        <begin position="47"/>
        <end position="96"/>
    </location>
</feature>
<evidence type="ECO:0000256" key="6">
    <source>
        <dbReference type="ARBA" id="ARBA00022989"/>
    </source>
</evidence>
<feature type="short sequence motif" description="FFD box" evidence="9">
    <location>
        <begin position="557"/>
        <end position="573"/>
    </location>
</feature>
<keyword evidence="5" id="KW-0653">Protein transport</keyword>
<dbReference type="InterPro" id="IPR000727">
    <property type="entry name" value="T_SNARE_dom"/>
</dbReference>
<dbReference type="GO" id="GO:0003723">
    <property type="term" value="F:RNA binding"/>
    <property type="evidence" value="ECO:0007669"/>
    <property type="project" value="InterPro"/>
</dbReference>
<dbReference type="SUPFAM" id="SSF47661">
    <property type="entry name" value="t-snare proteins"/>
    <property type="match status" value="1"/>
</dbReference>
<dbReference type="PROSITE" id="PS51536">
    <property type="entry name" value="TFG"/>
    <property type="match status" value="1"/>
</dbReference>
<feature type="compositionally biased region" description="Low complexity" evidence="12">
    <location>
        <begin position="373"/>
        <end position="392"/>
    </location>
</feature>
<dbReference type="Proteomes" id="UP001163105">
    <property type="component" value="Unassembled WGS sequence"/>
</dbReference>
<dbReference type="SMART" id="SM01199">
    <property type="entry name" value="FDF"/>
    <property type="match status" value="1"/>
</dbReference>
<dbReference type="SMART" id="SM01271">
    <property type="entry name" value="LSM14"/>
    <property type="match status" value="1"/>
</dbReference>
<keyword evidence="7 11" id="KW-0175">Coiled coil</keyword>
<dbReference type="Pfam" id="PF12701">
    <property type="entry name" value="LSM14"/>
    <property type="match status" value="1"/>
</dbReference>
<dbReference type="InterPro" id="IPR038407">
    <property type="entry name" value="v-SNARE_N_sf"/>
</dbReference>
<gene>
    <name evidence="17" type="primary">TCF25</name>
    <name evidence="17" type="ORF">O9K51_05331</name>
</gene>
<evidence type="ECO:0000259" key="13">
    <source>
        <dbReference type="PROSITE" id="PS51512"/>
    </source>
</evidence>
<dbReference type="Gene3D" id="1.20.58.400">
    <property type="entry name" value="t-snare proteins"/>
    <property type="match status" value="1"/>
</dbReference>
<feature type="region of interest" description="Disordered" evidence="12">
    <location>
        <begin position="816"/>
        <end position="850"/>
    </location>
</feature>
<dbReference type="PANTHER" id="PTHR22684:SF0">
    <property type="entry name" value="RIBOSOME QUALITY CONTROL COMPLEX SUBUNIT TCF25"/>
    <property type="match status" value="1"/>
</dbReference>
<feature type="region of interest" description="Disordered" evidence="12">
    <location>
        <begin position="763"/>
        <end position="784"/>
    </location>
</feature>
<feature type="compositionally biased region" description="Polar residues" evidence="12">
    <location>
        <begin position="561"/>
        <end position="571"/>
    </location>
</feature>
<evidence type="ECO:0000256" key="4">
    <source>
        <dbReference type="ARBA" id="ARBA00022692"/>
    </source>
</evidence>
<feature type="compositionally biased region" description="Basic residues" evidence="12">
    <location>
        <begin position="715"/>
        <end position="726"/>
    </location>
</feature>
<dbReference type="GO" id="GO:0006886">
    <property type="term" value="P:intracellular protein transport"/>
    <property type="evidence" value="ECO:0007669"/>
    <property type="project" value="InterPro"/>
</dbReference>
<evidence type="ECO:0000256" key="7">
    <source>
        <dbReference type="ARBA" id="ARBA00023054"/>
    </source>
</evidence>
<keyword evidence="3" id="KW-0813">Transport</keyword>
<feature type="compositionally biased region" description="Basic and acidic residues" evidence="12">
    <location>
        <begin position="585"/>
        <end position="598"/>
    </location>
</feature>
<dbReference type="Gene3D" id="2.30.30.100">
    <property type="match status" value="1"/>
</dbReference>
<evidence type="ECO:0000259" key="15">
    <source>
        <dbReference type="PROSITE" id="PS51536"/>
    </source>
</evidence>
<dbReference type="EMBL" id="JAQHRD010000004">
    <property type="protein sequence ID" value="KAJ6441780.1"/>
    <property type="molecule type" value="Genomic_DNA"/>
</dbReference>
<dbReference type="CDD" id="cd15862">
    <property type="entry name" value="SNARE_Vti1"/>
    <property type="match status" value="1"/>
</dbReference>
<feature type="compositionally biased region" description="Acidic residues" evidence="12">
    <location>
        <begin position="679"/>
        <end position="695"/>
    </location>
</feature>
<protein>
    <submittedName>
        <fullName evidence="17">Nulp1-pending protein</fullName>
    </submittedName>
</protein>
<dbReference type="InterPro" id="IPR025761">
    <property type="entry name" value="FFD_box"/>
</dbReference>
<dbReference type="Pfam" id="PF04910">
    <property type="entry name" value="Tcf25"/>
    <property type="match status" value="1"/>
</dbReference>
<dbReference type="InterPro" id="IPR047575">
    <property type="entry name" value="Sm"/>
</dbReference>
<dbReference type="InterPro" id="IPR010989">
    <property type="entry name" value="SNARE"/>
</dbReference>
<feature type="compositionally biased region" description="Basic and acidic residues" evidence="12">
    <location>
        <begin position="634"/>
        <end position="649"/>
    </location>
</feature>
<dbReference type="PROSITE" id="PS51512">
    <property type="entry name" value="DFDF"/>
    <property type="match status" value="1"/>
</dbReference>
<dbReference type="SUPFAM" id="SSF50182">
    <property type="entry name" value="Sm-like ribonucleoproteins"/>
    <property type="match status" value="1"/>
</dbReference>
<dbReference type="InterPro" id="IPR019050">
    <property type="entry name" value="FDF_dom"/>
</dbReference>
<evidence type="ECO:0000256" key="12">
    <source>
        <dbReference type="SAM" id="MobiDB-lite"/>
    </source>
</evidence>
<evidence type="ECO:0000313" key="17">
    <source>
        <dbReference type="EMBL" id="KAJ6441780.1"/>
    </source>
</evidence>
<dbReference type="GO" id="GO:0005737">
    <property type="term" value="C:cytoplasm"/>
    <property type="evidence" value="ECO:0007669"/>
    <property type="project" value="UniProtKB-ARBA"/>
</dbReference>
<evidence type="ECO:0000256" key="11">
    <source>
        <dbReference type="SAM" id="Coils"/>
    </source>
</evidence>
<dbReference type="Pfam" id="PF05008">
    <property type="entry name" value="V-SNARE"/>
    <property type="match status" value="1"/>
</dbReference>